<name>A0A8S2G9Z4_9BILA</name>
<dbReference type="SUPFAM" id="SSF52540">
    <property type="entry name" value="P-loop containing nucleoside triphosphate hydrolases"/>
    <property type="match status" value="1"/>
</dbReference>
<dbReference type="Gene3D" id="3.40.50.300">
    <property type="entry name" value="P-loop containing nucleotide triphosphate hydrolases"/>
    <property type="match status" value="1"/>
</dbReference>
<dbReference type="Proteomes" id="UP000677228">
    <property type="component" value="Unassembled WGS sequence"/>
</dbReference>
<gene>
    <name evidence="3" type="ORF">OVA965_LOCUS45270</name>
    <name evidence="4" type="ORF">TMI583_LOCUS48621</name>
</gene>
<dbReference type="AlphaFoldDB" id="A0A8S2G9Z4"/>
<protein>
    <recommendedName>
        <fullName evidence="2">Dynamin N-terminal domain-containing protein</fullName>
    </recommendedName>
</protein>
<evidence type="ECO:0000256" key="1">
    <source>
        <dbReference type="SAM" id="MobiDB-lite"/>
    </source>
</evidence>
<dbReference type="Pfam" id="PF00350">
    <property type="entry name" value="Dynamin_N"/>
    <property type="match status" value="1"/>
</dbReference>
<dbReference type="EMBL" id="CAJOBA010100567">
    <property type="protein sequence ID" value="CAF4518561.1"/>
    <property type="molecule type" value="Genomic_DNA"/>
</dbReference>
<dbReference type="EMBL" id="CAJNOK010070044">
    <property type="protein sequence ID" value="CAF1660670.1"/>
    <property type="molecule type" value="Genomic_DNA"/>
</dbReference>
<dbReference type="InterPro" id="IPR027417">
    <property type="entry name" value="P-loop_NTPase"/>
</dbReference>
<feature type="region of interest" description="Disordered" evidence="1">
    <location>
        <begin position="160"/>
        <end position="201"/>
    </location>
</feature>
<evidence type="ECO:0000313" key="5">
    <source>
        <dbReference type="Proteomes" id="UP000677228"/>
    </source>
</evidence>
<feature type="non-terminal residue" evidence="3">
    <location>
        <position position="1"/>
    </location>
</feature>
<dbReference type="InterPro" id="IPR045063">
    <property type="entry name" value="Dynamin_N"/>
</dbReference>
<dbReference type="Proteomes" id="UP000682733">
    <property type="component" value="Unassembled WGS sequence"/>
</dbReference>
<evidence type="ECO:0000313" key="3">
    <source>
        <dbReference type="EMBL" id="CAF1660670.1"/>
    </source>
</evidence>
<evidence type="ECO:0000313" key="4">
    <source>
        <dbReference type="EMBL" id="CAF4518561.1"/>
    </source>
</evidence>
<feature type="compositionally biased region" description="Basic and acidic residues" evidence="1">
    <location>
        <begin position="179"/>
        <end position="201"/>
    </location>
</feature>
<organism evidence="3 5">
    <name type="scientific">Didymodactylos carnosus</name>
    <dbReference type="NCBI Taxonomy" id="1234261"/>
    <lineage>
        <taxon>Eukaryota</taxon>
        <taxon>Metazoa</taxon>
        <taxon>Spiralia</taxon>
        <taxon>Gnathifera</taxon>
        <taxon>Rotifera</taxon>
        <taxon>Eurotatoria</taxon>
        <taxon>Bdelloidea</taxon>
        <taxon>Philodinida</taxon>
        <taxon>Philodinidae</taxon>
        <taxon>Didymodactylos</taxon>
    </lineage>
</organism>
<sequence length="201" mass="22900">PANVKIIPPKNTKVSSSNTDTSASFSDDENFGDISLDNQGALTYLNDAKDFLLKLKEKNEKKSNVICIAGLEKCGKSTFINALLGFELLPNNIKRCTQITTELRPIDVDKPKLLVTYEFYSQKESETLLRLLKKKSEESDEEFQEKHTRIREIAFSIQQNHQEQTTNTSLQENTSIRVIRSDDGPVIEEHYANDEDETDRI</sequence>
<feature type="compositionally biased region" description="Polar residues" evidence="1">
    <location>
        <begin position="160"/>
        <end position="176"/>
    </location>
</feature>
<feature type="non-terminal residue" evidence="3">
    <location>
        <position position="201"/>
    </location>
</feature>
<accession>A0A8S2G9Z4</accession>
<reference evidence="3" key="1">
    <citation type="submission" date="2021-02" db="EMBL/GenBank/DDBJ databases">
        <authorList>
            <person name="Nowell W R."/>
        </authorList>
    </citation>
    <scope>NUCLEOTIDE SEQUENCE</scope>
</reference>
<feature type="region of interest" description="Disordered" evidence="1">
    <location>
        <begin position="1"/>
        <end position="24"/>
    </location>
</feature>
<evidence type="ECO:0000259" key="2">
    <source>
        <dbReference type="Pfam" id="PF00350"/>
    </source>
</evidence>
<feature type="domain" description="Dynamin N-terminal" evidence="2">
    <location>
        <begin position="66"/>
        <end position="163"/>
    </location>
</feature>
<proteinExistence type="predicted"/>
<comment type="caution">
    <text evidence="3">The sequence shown here is derived from an EMBL/GenBank/DDBJ whole genome shotgun (WGS) entry which is preliminary data.</text>
</comment>
<feature type="compositionally biased region" description="Low complexity" evidence="1">
    <location>
        <begin position="15"/>
        <end position="24"/>
    </location>
</feature>